<accession>G3A6T9</accession>
<dbReference type="EMBL" id="FR854089">
    <property type="protein sequence ID" value="CCA86195.1"/>
    <property type="molecule type" value="Genomic_DNA"/>
</dbReference>
<dbReference type="InterPro" id="IPR017871">
    <property type="entry name" value="ABC_transporter-like_CS"/>
</dbReference>
<dbReference type="SMART" id="SM00382">
    <property type="entry name" value="AAA"/>
    <property type="match status" value="1"/>
</dbReference>
<evidence type="ECO:0000256" key="5">
    <source>
        <dbReference type="ARBA" id="ARBA00022519"/>
    </source>
</evidence>
<dbReference type="PANTHER" id="PTHR43297">
    <property type="entry name" value="OLIGOPEPTIDE TRANSPORT ATP-BINDING PROTEIN APPD"/>
    <property type="match status" value="1"/>
</dbReference>
<dbReference type="Gene3D" id="3.10.105.10">
    <property type="entry name" value="Dipeptide-binding Protein, Domain 3"/>
    <property type="match status" value="1"/>
</dbReference>
<evidence type="ECO:0000256" key="8">
    <source>
        <dbReference type="ARBA" id="ARBA00023136"/>
    </source>
</evidence>
<dbReference type="GO" id="GO:0016887">
    <property type="term" value="F:ATP hydrolysis activity"/>
    <property type="evidence" value="ECO:0007669"/>
    <property type="project" value="InterPro"/>
</dbReference>
<dbReference type="PROSITE" id="PS00211">
    <property type="entry name" value="ABC_TRANSPORTER_1"/>
    <property type="match status" value="1"/>
</dbReference>
<reference evidence="10" key="2">
    <citation type="submission" date="2011-04" db="EMBL/GenBank/DDBJ databases">
        <authorList>
            <person name="Genoscope - CEA"/>
        </authorList>
    </citation>
    <scope>NUCLEOTIDE SEQUENCE</scope>
    <source>
        <strain evidence="10">R24</strain>
    </source>
</reference>
<evidence type="ECO:0000256" key="7">
    <source>
        <dbReference type="ARBA" id="ARBA00022840"/>
    </source>
</evidence>
<dbReference type="SUPFAM" id="SSF53850">
    <property type="entry name" value="Periplasmic binding protein-like II"/>
    <property type="match status" value="1"/>
</dbReference>
<organism evidence="10">
    <name type="scientific">Ralstonia syzygii R24</name>
    <dbReference type="NCBI Taxonomy" id="907261"/>
    <lineage>
        <taxon>Bacteria</taxon>
        <taxon>Pseudomonadati</taxon>
        <taxon>Pseudomonadota</taxon>
        <taxon>Betaproteobacteria</taxon>
        <taxon>Burkholderiales</taxon>
        <taxon>Burkholderiaceae</taxon>
        <taxon>Ralstonia</taxon>
        <taxon>Ralstonia solanacearum species complex</taxon>
    </lineage>
</organism>
<dbReference type="SUPFAM" id="SSF52540">
    <property type="entry name" value="P-loop containing nucleoside triphosphate hydrolases"/>
    <property type="match status" value="1"/>
</dbReference>
<dbReference type="RefSeq" id="WP_390622932.1">
    <property type="nucleotide sequence ID" value="NZ_CP115944.1"/>
</dbReference>
<evidence type="ECO:0000256" key="3">
    <source>
        <dbReference type="ARBA" id="ARBA00022448"/>
    </source>
</evidence>
<reference evidence="10" key="1">
    <citation type="journal article" date="2011" name="PLoS ONE">
        <title>Ralstonia syzygii, the Blood Disease Bacterium and some Asian R. solanacearum strains form a single genomic species despite divergent lifestyles.</title>
        <authorList>
            <person name="Remenant B."/>
            <person name="de Cambiaire J.C."/>
            <person name="Cellier G."/>
            <person name="Jacobs J.M."/>
            <person name="Mangenot S."/>
            <person name="Barbe V."/>
            <person name="Lajus A."/>
            <person name="Vallenet D."/>
            <person name="Medigue C."/>
            <person name="Fegan M."/>
            <person name="Allen C."/>
            <person name="Prior P."/>
        </authorList>
    </citation>
    <scope>NUCLEOTIDE SEQUENCE</scope>
    <source>
        <strain evidence="10">R24</strain>
    </source>
</reference>
<dbReference type="CDD" id="cd08498">
    <property type="entry name" value="PBP2_NikA_DppA_OppA_like_2"/>
    <property type="match status" value="1"/>
</dbReference>
<evidence type="ECO:0000259" key="9">
    <source>
        <dbReference type="PROSITE" id="PS50893"/>
    </source>
</evidence>
<comment type="subcellular location">
    <subcellularLocation>
        <location evidence="1">Cell inner membrane</location>
        <topology evidence="1">Peripheral membrane protein</topology>
    </subcellularLocation>
</comment>
<sequence>MSATDLMLQVRNLRTHFFTRDGVLPAVDDVSFSLERGRILGLVGESGSGKSVTGFSIMGLVDPPGRVAGGEILFQGRDLTRLPARELRKLQGNRIAMVFQDPMMTLNPVLRIEAQMIEAVRAHSGMRHAQAREHARDTLGLMGIPSPEERLRAYPHQLSGGMRQRVAIAIAMLHRPDLIIADEPTTALDVTIQAQILSEVQKLARQHGTALIWITHDLSVVAGLADEVAVMYAGRIVEHGPVDAVLDTPLHPYTQGLIDSLPSENRRGRRLRQIPGMTPSLLALQPGLALSWKPLDPKTWEFKLRPGVKWHDGKPFTADDVIFSYQRARSVPGSVATFAGYLRTVESVTAKDPLTLVIKTTIPNPDLPLNLASVHIVSKHVGEKSNTEDYNAGRAVDGTGPFKFVSYTPGDRVVMARNDAYWGGKSPWEKVNYRYINNAAARTANLLSGEVDVIDKVSVADLARLRQSPNVKVYAYPGLRVMLLQPSFRQGPNEYLTGNDGKPLPNNPLLDVRVRRALSLAIDRKAIVDRILQSAATVASQWMPADTFGYNPEVKDIPYDPAQARKLLADAGFPQGFNLVMHVPNDRYPQGPETAQAVAQFWTRIGVKTKVEVVPWSIYAGRANKNDYAMSMLAWGNGTGEASYALVNVLATVDTKKGLGASNWGHYSNQAVDHALDASTEAFNTEKRAAILRHSVKLVSDDVGVLPLYHYQNVWAAKKGLKVTPMTSDRTAAMMVAQDGK</sequence>
<dbReference type="Gene3D" id="3.90.76.10">
    <property type="entry name" value="Dipeptide-binding Protein, Domain 1"/>
    <property type="match status" value="1"/>
</dbReference>
<dbReference type="AlphaFoldDB" id="G3A6T9"/>
<dbReference type="GO" id="GO:0005886">
    <property type="term" value="C:plasma membrane"/>
    <property type="evidence" value="ECO:0007669"/>
    <property type="project" value="UniProtKB-SubCell"/>
</dbReference>
<evidence type="ECO:0000256" key="4">
    <source>
        <dbReference type="ARBA" id="ARBA00022475"/>
    </source>
</evidence>
<evidence type="ECO:0000313" key="10">
    <source>
        <dbReference type="EMBL" id="CCA86195.1"/>
    </source>
</evidence>
<dbReference type="CDD" id="cd03257">
    <property type="entry name" value="ABC_NikE_OppD_transporters"/>
    <property type="match status" value="1"/>
</dbReference>
<dbReference type="InterPro" id="IPR050388">
    <property type="entry name" value="ABC_Ni/Peptide_Import"/>
</dbReference>
<evidence type="ECO:0000256" key="6">
    <source>
        <dbReference type="ARBA" id="ARBA00022741"/>
    </source>
</evidence>
<gene>
    <name evidence="10" type="ORF">RALSY_40410</name>
</gene>
<comment type="similarity">
    <text evidence="2">Belongs to the ABC transporter superfamily.</text>
</comment>
<proteinExistence type="inferred from homology"/>
<dbReference type="GO" id="GO:0015833">
    <property type="term" value="P:peptide transport"/>
    <property type="evidence" value="ECO:0007669"/>
    <property type="project" value="InterPro"/>
</dbReference>
<dbReference type="InterPro" id="IPR000914">
    <property type="entry name" value="SBP_5_dom"/>
</dbReference>
<dbReference type="Gene3D" id="3.40.50.300">
    <property type="entry name" value="P-loop containing nucleotide triphosphate hydrolases"/>
    <property type="match status" value="1"/>
</dbReference>
<keyword evidence="6" id="KW-0547">Nucleotide-binding</keyword>
<keyword evidence="3" id="KW-0813">Transport</keyword>
<dbReference type="Gene3D" id="3.40.190.10">
    <property type="entry name" value="Periplasmic binding protein-like II"/>
    <property type="match status" value="1"/>
</dbReference>
<evidence type="ECO:0000256" key="1">
    <source>
        <dbReference type="ARBA" id="ARBA00004417"/>
    </source>
</evidence>
<keyword evidence="5" id="KW-0997">Cell inner membrane</keyword>
<dbReference type="NCBIfam" id="TIGR01727">
    <property type="entry name" value="oligo_HPY"/>
    <property type="match status" value="1"/>
</dbReference>
<name>G3A6T9_9RALS</name>
<evidence type="ECO:0000256" key="2">
    <source>
        <dbReference type="ARBA" id="ARBA00005417"/>
    </source>
</evidence>
<keyword evidence="4" id="KW-1003">Cell membrane</keyword>
<dbReference type="PROSITE" id="PS50893">
    <property type="entry name" value="ABC_TRANSPORTER_2"/>
    <property type="match status" value="1"/>
</dbReference>
<feature type="domain" description="ABC transporter" evidence="9">
    <location>
        <begin position="8"/>
        <end position="258"/>
    </location>
</feature>
<dbReference type="GO" id="GO:0005524">
    <property type="term" value="F:ATP binding"/>
    <property type="evidence" value="ECO:0007669"/>
    <property type="project" value="UniProtKB-KW"/>
</dbReference>
<dbReference type="InterPro" id="IPR013563">
    <property type="entry name" value="Oligopep_ABC_C"/>
</dbReference>
<dbReference type="InterPro" id="IPR027417">
    <property type="entry name" value="P-loop_NTPase"/>
</dbReference>
<keyword evidence="8" id="KW-0472">Membrane</keyword>
<dbReference type="GO" id="GO:0055085">
    <property type="term" value="P:transmembrane transport"/>
    <property type="evidence" value="ECO:0007669"/>
    <property type="project" value="UniProtKB-ARBA"/>
</dbReference>
<dbReference type="Pfam" id="PF00496">
    <property type="entry name" value="SBP_bac_5"/>
    <property type="match status" value="1"/>
</dbReference>
<dbReference type="PANTHER" id="PTHR43297:SF2">
    <property type="entry name" value="DIPEPTIDE TRANSPORT ATP-BINDING PROTEIN DPPD"/>
    <property type="match status" value="1"/>
</dbReference>
<dbReference type="Pfam" id="PF00005">
    <property type="entry name" value="ABC_tran"/>
    <property type="match status" value="1"/>
</dbReference>
<dbReference type="InterPro" id="IPR003439">
    <property type="entry name" value="ABC_transporter-like_ATP-bd"/>
</dbReference>
<protein>
    <submittedName>
        <fullName evidence="10">Dipeptide transport protein (Modular protein)</fullName>
    </submittedName>
</protein>
<keyword evidence="7" id="KW-0067">ATP-binding</keyword>
<dbReference type="InterPro" id="IPR003593">
    <property type="entry name" value="AAA+_ATPase"/>
</dbReference>
<dbReference type="FunFam" id="3.40.50.300:FF:000016">
    <property type="entry name" value="Oligopeptide ABC transporter ATP-binding component"/>
    <property type="match status" value="1"/>
</dbReference>